<dbReference type="InterPro" id="IPR015915">
    <property type="entry name" value="Kelch-typ_b-propeller"/>
</dbReference>
<protein>
    <recommendedName>
        <fullName evidence="4">Muskelin N-terminal domain-containing protein</fullName>
    </recommendedName>
</protein>
<gene>
    <name evidence="5" type="ORF">EVG20_g10024</name>
</gene>
<dbReference type="InterPro" id="IPR006652">
    <property type="entry name" value="Kelch_1"/>
</dbReference>
<sequence>MALSQRSSELNNFRLFSTAWTSCSQPSRPFPVNPSPFLSRSGPYGATRLTYSIAGCSEHSHRYVAENILHNSPLDQSSRWSGVNESPNVKQWLLLRLDSLSVVDSITFGKYYKRTRIPRIELREFKVYVGMTPDHMTEILAASLRDDSTAETFPLRHFNSAGVCFPCRYVKIVPLTAHSHSFHISVWFVALTGTDDELETQYKEKAALRQILKHLRQRRFLAPYKSILATTGVQVEHPLVTQLYESIVSNGAWSEAEDVLRTAASTGLFDAYLQSYQPHAIWRRLYGVDADGDAPSRRGGHTMCIDEDNGLIYLLGGWDGNKSLDDFWVYDIAADRWRLISHSVSQEKGGPGPRSCHKMVFDTKTGAIYVLGGLLEGDNATEEPAEDEGTAGEEARREHYYAFADFYRYHTRGADAGSWELISNDTAASGGPPLILDHQMVMDSETQTLYVHGGRVNDGDSNITKYSEFYSYYVPSRQWKLLRPTVDSGTPHASLTQRLGHSMVFDPNDRTLFIFSGMYGEEDQKYLADMYAYNIDTNVATEVFSNYAAAGGPERAFTKRSVIDPSLQEIYVFCGLTRQRKGQLPRLETTASSWICRYRDSTWMRILPEDVDGDADAELLSGLSEERQPRARYAHQVVYNSKTKTVYLHGGNAGRLLENGELDDKQTGEDAVEEQRLDDFWSMKLKRPGPDEVIRRAKFQIRCQQFRELCTQVPAVQALKFLQTQVSEVVDHGSSEAQTFRDLLSYLMSAQARPKKRTRDEVSEDSNTTSAKEQEDEGEKSADMKVEVPQEIFQQRTEVFEGLLKFFPPGEKEPESNLVDMVDWYEESMDD</sequence>
<keyword evidence="6" id="KW-1185">Reference proteome</keyword>
<evidence type="ECO:0000256" key="3">
    <source>
        <dbReference type="SAM" id="MobiDB-lite"/>
    </source>
</evidence>
<comment type="caution">
    <text evidence="5">The sequence shown here is derived from an EMBL/GenBank/DDBJ whole genome shotgun (WGS) entry which is preliminary data.</text>
</comment>
<evidence type="ECO:0000313" key="6">
    <source>
        <dbReference type="Proteomes" id="UP000298327"/>
    </source>
</evidence>
<dbReference type="GO" id="GO:0005737">
    <property type="term" value="C:cytoplasm"/>
    <property type="evidence" value="ECO:0007669"/>
    <property type="project" value="TreeGrafter"/>
</dbReference>
<accession>A0A4Y9XV49</accession>
<dbReference type="Proteomes" id="UP000298327">
    <property type="component" value="Unassembled WGS sequence"/>
</dbReference>
<dbReference type="Gene3D" id="2.60.120.260">
    <property type="entry name" value="Galactose-binding domain-like"/>
    <property type="match status" value="1"/>
</dbReference>
<evidence type="ECO:0000259" key="4">
    <source>
        <dbReference type="Pfam" id="PF06588"/>
    </source>
</evidence>
<dbReference type="SUPFAM" id="SSF49785">
    <property type="entry name" value="Galactose-binding domain-like"/>
    <property type="match status" value="1"/>
</dbReference>
<feature type="compositionally biased region" description="Basic and acidic residues" evidence="3">
    <location>
        <begin position="779"/>
        <end position="788"/>
    </location>
</feature>
<dbReference type="OrthoDB" id="10052615at2759"/>
<dbReference type="InterPro" id="IPR011043">
    <property type="entry name" value="Gal_Oxase/kelch_b-propeller"/>
</dbReference>
<dbReference type="Pfam" id="PF06588">
    <property type="entry name" value="Muskelin_N"/>
    <property type="match status" value="1"/>
</dbReference>
<dbReference type="InterPro" id="IPR052456">
    <property type="entry name" value="CTLH_complex_component"/>
</dbReference>
<evidence type="ECO:0000256" key="1">
    <source>
        <dbReference type="ARBA" id="ARBA00022441"/>
    </source>
</evidence>
<organism evidence="5 6">
    <name type="scientific">Dentipellis fragilis</name>
    <dbReference type="NCBI Taxonomy" id="205917"/>
    <lineage>
        <taxon>Eukaryota</taxon>
        <taxon>Fungi</taxon>
        <taxon>Dikarya</taxon>
        <taxon>Basidiomycota</taxon>
        <taxon>Agaricomycotina</taxon>
        <taxon>Agaricomycetes</taxon>
        <taxon>Russulales</taxon>
        <taxon>Hericiaceae</taxon>
        <taxon>Dentipellis</taxon>
    </lineage>
</organism>
<dbReference type="InterPro" id="IPR010565">
    <property type="entry name" value="Muskelin_N"/>
</dbReference>
<reference evidence="5 6" key="1">
    <citation type="submission" date="2019-02" db="EMBL/GenBank/DDBJ databases">
        <title>Genome sequencing of the rare red list fungi Dentipellis fragilis.</title>
        <authorList>
            <person name="Buettner E."/>
            <person name="Kellner H."/>
        </authorList>
    </citation>
    <scope>NUCLEOTIDE SEQUENCE [LARGE SCALE GENOMIC DNA]</scope>
    <source>
        <strain evidence="5 6">DSM 105465</strain>
    </source>
</reference>
<dbReference type="STRING" id="205917.A0A4Y9XV49"/>
<evidence type="ECO:0000313" key="5">
    <source>
        <dbReference type="EMBL" id="TFY53642.1"/>
    </source>
</evidence>
<name>A0A4Y9XV49_9AGAM</name>
<keyword evidence="1" id="KW-0880">Kelch repeat</keyword>
<dbReference type="PANTHER" id="PTHR15526">
    <property type="entry name" value="MUSKELIN"/>
    <property type="match status" value="1"/>
</dbReference>
<feature type="region of interest" description="Disordered" evidence="3">
    <location>
        <begin position="754"/>
        <end position="788"/>
    </location>
</feature>
<dbReference type="InterPro" id="IPR008979">
    <property type="entry name" value="Galactose-bd-like_sf"/>
</dbReference>
<dbReference type="PANTHER" id="PTHR15526:SF5">
    <property type="entry name" value="MUSKELIN"/>
    <property type="match status" value="1"/>
</dbReference>
<dbReference type="AlphaFoldDB" id="A0A4Y9XV49"/>
<proteinExistence type="predicted"/>
<keyword evidence="2" id="KW-0677">Repeat</keyword>
<dbReference type="SUPFAM" id="SSF50965">
    <property type="entry name" value="Galactose oxidase, central domain"/>
    <property type="match status" value="1"/>
</dbReference>
<feature type="domain" description="Muskelin N-terminal" evidence="4">
    <location>
        <begin position="48"/>
        <end position="238"/>
    </location>
</feature>
<evidence type="ECO:0000256" key="2">
    <source>
        <dbReference type="ARBA" id="ARBA00022737"/>
    </source>
</evidence>
<dbReference type="Pfam" id="PF01344">
    <property type="entry name" value="Kelch_1"/>
    <property type="match status" value="1"/>
</dbReference>
<dbReference type="EMBL" id="SEOQ01001124">
    <property type="protein sequence ID" value="TFY53642.1"/>
    <property type="molecule type" value="Genomic_DNA"/>
</dbReference>
<dbReference type="Gene3D" id="2.120.10.80">
    <property type="entry name" value="Kelch-type beta propeller"/>
    <property type="match status" value="2"/>
</dbReference>